<evidence type="ECO:0000313" key="3">
    <source>
        <dbReference type="Proteomes" id="UP001165367"/>
    </source>
</evidence>
<evidence type="ECO:0000313" key="2">
    <source>
        <dbReference type="EMBL" id="MCG2617168.1"/>
    </source>
</evidence>
<proteinExistence type="predicted"/>
<evidence type="ECO:0000256" key="1">
    <source>
        <dbReference type="SAM" id="Phobius"/>
    </source>
</evidence>
<accession>A0ABS9KXX8</accession>
<feature type="transmembrane region" description="Helical" evidence="1">
    <location>
        <begin position="87"/>
        <end position="107"/>
    </location>
</feature>
<feature type="transmembrane region" description="Helical" evidence="1">
    <location>
        <begin position="211"/>
        <end position="227"/>
    </location>
</feature>
<organism evidence="2 3">
    <name type="scientific">Terrimonas ginsenosidimutans</name>
    <dbReference type="NCBI Taxonomy" id="2908004"/>
    <lineage>
        <taxon>Bacteria</taxon>
        <taxon>Pseudomonadati</taxon>
        <taxon>Bacteroidota</taxon>
        <taxon>Chitinophagia</taxon>
        <taxon>Chitinophagales</taxon>
        <taxon>Chitinophagaceae</taxon>
        <taxon>Terrimonas</taxon>
    </lineage>
</organism>
<gene>
    <name evidence="2" type="ORF">LZZ85_22925</name>
</gene>
<feature type="transmembrane region" description="Helical" evidence="1">
    <location>
        <begin position="46"/>
        <end position="75"/>
    </location>
</feature>
<dbReference type="Proteomes" id="UP001165367">
    <property type="component" value="Unassembled WGS sequence"/>
</dbReference>
<keyword evidence="1" id="KW-0472">Membrane</keyword>
<feature type="transmembrane region" description="Helical" evidence="1">
    <location>
        <begin position="184"/>
        <end position="204"/>
    </location>
</feature>
<comment type="caution">
    <text evidence="2">The sequence shown here is derived from an EMBL/GenBank/DDBJ whole genome shotgun (WGS) entry which is preliminary data.</text>
</comment>
<protein>
    <submittedName>
        <fullName evidence="2">Tryptophan-rich sensory protein</fullName>
    </submittedName>
</protein>
<feature type="transmembrane region" description="Helical" evidence="1">
    <location>
        <begin position="233"/>
        <end position="258"/>
    </location>
</feature>
<keyword evidence="1" id="KW-1133">Transmembrane helix</keyword>
<dbReference type="PANTHER" id="PTHR33802">
    <property type="entry name" value="SI:CH211-161H7.5-RELATED"/>
    <property type="match status" value="1"/>
</dbReference>
<keyword evidence="3" id="KW-1185">Reference proteome</keyword>
<dbReference type="PANTHER" id="PTHR33802:SF1">
    <property type="entry name" value="XK-RELATED PROTEIN"/>
    <property type="match status" value="1"/>
</dbReference>
<dbReference type="EMBL" id="JAKLTR010000018">
    <property type="protein sequence ID" value="MCG2617168.1"/>
    <property type="molecule type" value="Genomic_DNA"/>
</dbReference>
<keyword evidence="1" id="KW-0812">Transmembrane</keyword>
<name>A0ABS9KXX8_9BACT</name>
<feature type="transmembrane region" description="Helical" evidence="1">
    <location>
        <begin position="153"/>
        <end position="172"/>
    </location>
</feature>
<sequence length="277" mass="31352">MNRIKSLAIFNTLFFLVHVCLSYMTQFNLINASDVGEVSDRYESLFTPAGITFAIWGVIYTALGVFCLYHIIMAFKHDKDHPANVDLSNIGGWFIFNNIVTASWLFFWTNDRIALSLLMIILQLCSLIAIHMRLGILDRRRESGSIVCTQWPLSIYLGWISIATIANTSIYLVAANWDGMGISAVRWTVIMIAIAVGITLMMVFVRKNVSFGLVVIWALYGIVLKRQDSSPELYQLLIMTAWTGMIIVGIACIIQFILNLKYHRPGPHFPEAKYSLK</sequence>
<dbReference type="RefSeq" id="WP_237875705.1">
    <property type="nucleotide sequence ID" value="NZ_JAKLTR010000018.1"/>
</dbReference>
<dbReference type="InterPro" id="IPR038330">
    <property type="entry name" value="TspO/MBR-related_sf"/>
</dbReference>
<feature type="transmembrane region" description="Helical" evidence="1">
    <location>
        <begin position="113"/>
        <end position="132"/>
    </location>
</feature>
<dbReference type="Gene3D" id="1.20.1260.100">
    <property type="entry name" value="TspO/MBR protein"/>
    <property type="match status" value="1"/>
</dbReference>
<reference evidence="2" key="1">
    <citation type="submission" date="2022-01" db="EMBL/GenBank/DDBJ databases">
        <authorList>
            <person name="Jo J.-H."/>
            <person name="Im W.-T."/>
        </authorList>
    </citation>
    <scope>NUCLEOTIDE SEQUENCE</scope>
    <source>
        <strain evidence="2">NA20</strain>
    </source>
</reference>